<dbReference type="Proteomes" id="UP001303115">
    <property type="component" value="Unassembled WGS sequence"/>
</dbReference>
<sequence>MTFQSSHLQEDGIHLDCLKPLLRAAPNIANLTLRGIEGAGTLEVILDKLTNLDVQYSVLNGDSLVNILSACPNLESLKYDIGEIDDSGYNQFTISEARAAILAHALNLNSLHLDRSYDWEDSWDDDDVASMRRVMEERGIRLEVHLAS</sequence>
<accession>A0AAN6PBH5</accession>
<dbReference type="InterPro" id="IPR032675">
    <property type="entry name" value="LRR_dom_sf"/>
</dbReference>
<proteinExistence type="predicted"/>
<organism evidence="1 2">
    <name type="scientific">Parachaetomium inaequale</name>
    <dbReference type="NCBI Taxonomy" id="2588326"/>
    <lineage>
        <taxon>Eukaryota</taxon>
        <taxon>Fungi</taxon>
        <taxon>Dikarya</taxon>
        <taxon>Ascomycota</taxon>
        <taxon>Pezizomycotina</taxon>
        <taxon>Sordariomycetes</taxon>
        <taxon>Sordariomycetidae</taxon>
        <taxon>Sordariales</taxon>
        <taxon>Chaetomiaceae</taxon>
        <taxon>Parachaetomium</taxon>
    </lineage>
</organism>
<protein>
    <submittedName>
        <fullName evidence="1">Uncharacterized protein</fullName>
    </submittedName>
</protein>
<name>A0AAN6PBH5_9PEZI</name>
<dbReference type="Gene3D" id="3.80.10.10">
    <property type="entry name" value="Ribonuclease Inhibitor"/>
    <property type="match status" value="1"/>
</dbReference>
<evidence type="ECO:0000313" key="2">
    <source>
        <dbReference type="Proteomes" id="UP001303115"/>
    </source>
</evidence>
<comment type="caution">
    <text evidence="1">The sequence shown here is derived from an EMBL/GenBank/DDBJ whole genome shotgun (WGS) entry which is preliminary data.</text>
</comment>
<dbReference type="AlphaFoldDB" id="A0AAN6PBH5"/>
<dbReference type="SUPFAM" id="SSF52047">
    <property type="entry name" value="RNI-like"/>
    <property type="match status" value="1"/>
</dbReference>
<reference evidence="2" key="1">
    <citation type="journal article" date="2023" name="Mol. Phylogenet. Evol.">
        <title>Genome-scale phylogeny and comparative genomics of the fungal order Sordariales.</title>
        <authorList>
            <person name="Hensen N."/>
            <person name="Bonometti L."/>
            <person name="Westerberg I."/>
            <person name="Brannstrom I.O."/>
            <person name="Guillou S."/>
            <person name="Cros-Aarteil S."/>
            <person name="Calhoun S."/>
            <person name="Haridas S."/>
            <person name="Kuo A."/>
            <person name="Mondo S."/>
            <person name="Pangilinan J."/>
            <person name="Riley R."/>
            <person name="LaButti K."/>
            <person name="Andreopoulos B."/>
            <person name="Lipzen A."/>
            <person name="Chen C."/>
            <person name="Yan M."/>
            <person name="Daum C."/>
            <person name="Ng V."/>
            <person name="Clum A."/>
            <person name="Steindorff A."/>
            <person name="Ohm R.A."/>
            <person name="Martin F."/>
            <person name="Silar P."/>
            <person name="Natvig D.O."/>
            <person name="Lalanne C."/>
            <person name="Gautier V."/>
            <person name="Ament-Velasquez S.L."/>
            <person name="Kruys A."/>
            <person name="Hutchinson M.I."/>
            <person name="Powell A.J."/>
            <person name="Barry K."/>
            <person name="Miller A.N."/>
            <person name="Grigoriev I.V."/>
            <person name="Debuchy R."/>
            <person name="Gladieux P."/>
            <person name="Hiltunen Thoren M."/>
            <person name="Johannesson H."/>
        </authorList>
    </citation>
    <scope>NUCLEOTIDE SEQUENCE [LARGE SCALE GENOMIC DNA]</scope>
    <source>
        <strain evidence="2">CBS 284.82</strain>
    </source>
</reference>
<keyword evidence="2" id="KW-1185">Reference proteome</keyword>
<gene>
    <name evidence="1" type="ORF">C8A01DRAFT_40596</name>
</gene>
<evidence type="ECO:0000313" key="1">
    <source>
        <dbReference type="EMBL" id="KAK4032942.1"/>
    </source>
</evidence>
<dbReference type="EMBL" id="MU854562">
    <property type="protein sequence ID" value="KAK4032942.1"/>
    <property type="molecule type" value="Genomic_DNA"/>
</dbReference>